<organism evidence="3 4">
    <name type="scientific">Skeletonema marinoi</name>
    <dbReference type="NCBI Taxonomy" id="267567"/>
    <lineage>
        <taxon>Eukaryota</taxon>
        <taxon>Sar</taxon>
        <taxon>Stramenopiles</taxon>
        <taxon>Ochrophyta</taxon>
        <taxon>Bacillariophyta</taxon>
        <taxon>Coscinodiscophyceae</taxon>
        <taxon>Thalassiosirophycidae</taxon>
        <taxon>Thalassiosirales</taxon>
        <taxon>Skeletonemataceae</taxon>
        <taxon>Skeletonema</taxon>
        <taxon>Skeletonema marinoi-dohrnii complex</taxon>
    </lineage>
</organism>
<dbReference type="Gene3D" id="3.40.50.1000">
    <property type="entry name" value="HAD superfamily/HAD-like"/>
    <property type="match status" value="2"/>
</dbReference>
<dbReference type="Proteomes" id="UP001224775">
    <property type="component" value="Unassembled WGS sequence"/>
</dbReference>
<feature type="region of interest" description="Disordered" evidence="2">
    <location>
        <begin position="740"/>
        <end position="793"/>
    </location>
</feature>
<dbReference type="EC" id="3.1.3.-" evidence="3"/>
<dbReference type="InterPro" id="IPR023214">
    <property type="entry name" value="HAD_sf"/>
</dbReference>
<evidence type="ECO:0000256" key="1">
    <source>
        <dbReference type="SAM" id="Coils"/>
    </source>
</evidence>
<feature type="region of interest" description="Disordered" evidence="2">
    <location>
        <begin position="1"/>
        <end position="101"/>
    </location>
</feature>
<evidence type="ECO:0000256" key="2">
    <source>
        <dbReference type="SAM" id="MobiDB-lite"/>
    </source>
</evidence>
<keyword evidence="3" id="KW-0378">Hydrolase</keyword>
<feature type="region of interest" description="Disordered" evidence="2">
    <location>
        <begin position="476"/>
        <end position="500"/>
    </location>
</feature>
<accession>A0AAD8Y5T0</accession>
<proteinExistence type="predicted"/>
<feature type="coiled-coil region" evidence="1">
    <location>
        <begin position="579"/>
        <end position="606"/>
    </location>
</feature>
<feature type="compositionally biased region" description="Basic and acidic residues" evidence="2">
    <location>
        <begin position="740"/>
        <end position="766"/>
    </location>
</feature>
<dbReference type="PANTHER" id="PTHR47858:SF2">
    <property type="entry name" value="HALOACID DEHALOGENASE-LIKE HYDROLASE (HAD) SUPERFAMILY PROTEIN"/>
    <property type="match status" value="1"/>
</dbReference>
<dbReference type="PANTHER" id="PTHR47858">
    <property type="entry name" value="HALOACID DEHALOGENASE-LIKE HYDROLASE (HAD) SUPERFAMILY PROTEIN"/>
    <property type="match status" value="1"/>
</dbReference>
<dbReference type="SUPFAM" id="SSF56784">
    <property type="entry name" value="HAD-like"/>
    <property type="match status" value="1"/>
</dbReference>
<dbReference type="InterPro" id="IPR036412">
    <property type="entry name" value="HAD-like_sf"/>
</dbReference>
<sequence length="1294" mass="148039">MTPLQMSSTGDDENYFTSDEDQQQQRRRKRDILKRTLGIGSTGGSSSGDGNEPVVRLDTNDLFKGMPSIDSILGAPPPSQPYGDMTPSQQQQDEPQLRKEGRMPEVDFLSPQDVESLNDKYSNIDYRFTDDTTSTNENTYINEEGQETQAVSQEETKKIIDYTIEEEKLMERRKLNEQRKREMLEQWERDSKQKEDERVNEITASSNGSDNNDDFLERDGVAREILADAQSKEDARVQFNQQQVDLTEYERTTFEMKMAEAVDKFDDATTPTWILMNCPKSLGVLANSIPLEDARAFLRKQKKEKEFLKEVEDLAAVEGVQSDEDVEAFFRRPVDYNEERMYRGIIRQIVDKRAVEEDVIVPVFDNVVKRMMMMSMKLVQWWYKLKKKSIHSLPKRRFEETRRKEKEQLTKVLKKGLESDDAVEISSNELLMKELLEGGITKERSIRLLDKLIAKTTVDTIRDSLVELKTTIMEEDEMDQPNNVGEKKKKKSGPIDLSGVFRTSDDLLDTEPSAAIATPAKPMEEVGGRTLPSWMKEQAKENAVPTASDAPFSSSYSPTGGMFGTYEEQKFERLAGQVGAQSEEEKEELRRNMEALKQAEEMATAELLNDEIDIAAVSAKLGINIDDLNLDAEDDQIMSILGKRPVRGSSDAEGDGEIKQASLTLMKPRKAKTVDITDDIFRSKTAGKYQDKETRDKDEAAFRDLVKMEAEAESRLESMPDETVSTDFDIDEFADDILSEMKPRPRVNRREDFMSQEQIQRERKQESIFGDDPFPINEQEGKRAPPSSDDTMPAWFRKEQEDYGVQVDDDSGEDTFDEAQWEWEKEERQKKADEYLKKRGEGISISDVLGREYFGPMDDEDDYEKERISAFSSFQARKDELLTYEELTVEDINNVIDFKEDPSETGYNPYLSKVQRPFSEYGAIFRLEGVLVDLIGLHAKAWQKVAKTHGYEISSPDEVRQASLYKPADAVREVFFWTEDMFEWEAIAETHKAAFNEAFDNWLESKSVVNASEDDYVADTFPAENDRAMPSDAEMSSMYNLAWSKLAVELNRTAPTADEVNRGILGQDWEVAVKDIFGWSEDPEEVYDIVVAYDKILQADYKTMLAKYGIDLDRVNEEDEQSLFGLNFPDVSMKEGVKDWLNTIREVEMSCALVSHLDSDQLDVILEATGLAEYFPPERRVSSDAKYSARSEYLGGALRAEQRPEECIVFDNTPISATIAHDLMMKNIAFVDHYAKYELLTADVSFGYVSDLDLMDIAKIFEGTREDNEPMLELDLSSGLQKQQRKVRTAFWDE</sequence>
<comment type="caution">
    <text evidence="3">The sequence shown here is derived from an EMBL/GenBank/DDBJ whole genome shotgun (WGS) entry which is preliminary data.</text>
</comment>
<evidence type="ECO:0000313" key="4">
    <source>
        <dbReference type="Proteomes" id="UP001224775"/>
    </source>
</evidence>
<dbReference type="EMBL" id="JATAAI010000016">
    <property type="protein sequence ID" value="KAK1740244.1"/>
    <property type="molecule type" value="Genomic_DNA"/>
</dbReference>
<gene>
    <name evidence="3" type="ORF">QTG54_009194</name>
</gene>
<feature type="region of interest" description="Disordered" evidence="2">
    <location>
        <begin position="186"/>
        <end position="214"/>
    </location>
</feature>
<feature type="compositionally biased region" description="Basic and acidic residues" evidence="2">
    <location>
        <begin position="186"/>
        <end position="200"/>
    </location>
</feature>
<dbReference type="InterPro" id="IPR023198">
    <property type="entry name" value="PGP-like_dom2"/>
</dbReference>
<protein>
    <submittedName>
        <fullName evidence="3">Haloacid dehalogenase-like hydrolase</fullName>
        <ecNumber evidence="3">3.1.3.-</ecNumber>
    </submittedName>
</protein>
<evidence type="ECO:0000313" key="3">
    <source>
        <dbReference type="EMBL" id="KAK1740244.1"/>
    </source>
</evidence>
<dbReference type="GO" id="GO:0016787">
    <property type="term" value="F:hydrolase activity"/>
    <property type="evidence" value="ECO:0007669"/>
    <property type="project" value="UniProtKB-KW"/>
</dbReference>
<keyword evidence="1" id="KW-0175">Coiled coil</keyword>
<dbReference type="Gene3D" id="1.10.150.240">
    <property type="entry name" value="Putative phosphatase, domain 2"/>
    <property type="match status" value="2"/>
</dbReference>
<reference evidence="3" key="1">
    <citation type="submission" date="2023-06" db="EMBL/GenBank/DDBJ databases">
        <title>Survivors Of The Sea: Transcriptome response of Skeletonema marinoi to long-term dormancy.</title>
        <authorList>
            <person name="Pinder M.I.M."/>
            <person name="Kourtchenko O."/>
            <person name="Robertson E.K."/>
            <person name="Larsson T."/>
            <person name="Maumus F."/>
            <person name="Osuna-Cruz C.M."/>
            <person name="Vancaester E."/>
            <person name="Stenow R."/>
            <person name="Vandepoele K."/>
            <person name="Ploug H."/>
            <person name="Bruchert V."/>
            <person name="Godhe A."/>
            <person name="Topel M."/>
        </authorList>
    </citation>
    <scope>NUCLEOTIDE SEQUENCE</scope>
    <source>
        <strain evidence="3">R05AC</strain>
    </source>
</reference>
<name>A0AAD8Y5T0_9STRA</name>
<feature type="compositionally biased region" description="Acidic residues" evidence="2">
    <location>
        <begin position="10"/>
        <end position="22"/>
    </location>
</feature>
<keyword evidence="4" id="KW-1185">Reference proteome</keyword>